<name>A0A0P0YB53_ORYSJ</name>
<organism evidence="2 3">
    <name type="scientific">Oryza sativa subsp. japonica</name>
    <name type="common">Rice</name>
    <dbReference type="NCBI Taxonomy" id="39947"/>
    <lineage>
        <taxon>Eukaryota</taxon>
        <taxon>Viridiplantae</taxon>
        <taxon>Streptophyta</taxon>
        <taxon>Embryophyta</taxon>
        <taxon>Tracheophyta</taxon>
        <taxon>Spermatophyta</taxon>
        <taxon>Magnoliopsida</taxon>
        <taxon>Liliopsida</taxon>
        <taxon>Poales</taxon>
        <taxon>Poaceae</taxon>
        <taxon>BOP clade</taxon>
        <taxon>Oryzoideae</taxon>
        <taxon>Oryzeae</taxon>
        <taxon>Oryzinae</taxon>
        <taxon>Oryza</taxon>
        <taxon>Oryza sativa</taxon>
    </lineage>
</organism>
<dbReference type="FunCoup" id="A0A0P0YB53">
    <property type="interactions" value="4"/>
</dbReference>
<dbReference type="Proteomes" id="UP000059680">
    <property type="component" value="Chromosome 12"/>
</dbReference>
<evidence type="ECO:0000313" key="3">
    <source>
        <dbReference type="Proteomes" id="UP000059680"/>
    </source>
</evidence>
<reference evidence="3" key="1">
    <citation type="journal article" date="2005" name="Nature">
        <title>The map-based sequence of the rice genome.</title>
        <authorList>
            <consortium name="International rice genome sequencing project (IRGSP)"/>
            <person name="Matsumoto T."/>
            <person name="Wu J."/>
            <person name="Kanamori H."/>
            <person name="Katayose Y."/>
            <person name="Fujisawa M."/>
            <person name="Namiki N."/>
            <person name="Mizuno H."/>
            <person name="Yamamoto K."/>
            <person name="Antonio B.A."/>
            <person name="Baba T."/>
            <person name="Sakata K."/>
            <person name="Nagamura Y."/>
            <person name="Aoki H."/>
            <person name="Arikawa K."/>
            <person name="Arita K."/>
            <person name="Bito T."/>
            <person name="Chiden Y."/>
            <person name="Fujitsuka N."/>
            <person name="Fukunaka R."/>
            <person name="Hamada M."/>
            <person name="Harada C."/>
            <person name="Hayashi A."/>
            <person name="Hijishita S."/>
            <person name="Honda M."/>
            <person name="Hosokawa S."/>
            <person name="Ichikawa Y."/>
            <person name="Idonuma A."/>
            <person name="Iijima M."/>
            <person name="Ikeda M."/>
            <person name="Ikeno M."/>
            <person name="Ito K."/>
            <person name="Ito S."/>
            <person name="Ito T."/>
            <person name="Ito Y."/>
            <person name="Ito Y."/>
            <person name="Iwabuchi A."/>
            <person name="Kamiya K."/>
            <person name="Karasawa W."/>
            <person name="Kurita K."/>
            <person name="Katagiri S."/>
            <person name="Kikuta A."/>
            <person name="Kobayashi H."/>
            <person name="Kobayashi N."/>
            <person name="Machita K."/>
            <person name="Maehara T."/>
            <person name="Masukawa M."/>
            <person name="Mizubayashi T."/>
            <person name="Mukai Y."/>
            <person name="Nagasaki H."/>
            <person name="Nagata Y."/>
            <person name="Naito S."/>
            <person name="Nakashima M."/>
            <person name="Nakama Y."/>
            <person name="Nakamichi Y."/>
            <person name="Nakamura M."/>
            <person name="Meguro A."/>
            <person name="Negishi M."/>
            <person name="Ohta I."/>
            <person name="Ohta T."/>
            <person name="Okamoto M."/>
            <person name="Ono N."/>
            <person name="Saji S."/>
            <person name="Sakaguchi M."/>
            <person name="Sakai K."/>
            <person name="Shibata M."/>
            <person name="Shimokawa T."/>
            <person name="Song J."/>
            <person name="Takazaki Y."/>
            <person name="Terasawa K."/>
            <person name="Tsugane M."/>
            <person name="Tsuji K."/>
            <person name="Ueda S."/>
            <person name="Waki K."/>
            <person name="Yamagata H."/>
            <person name="Yamamoto M."/>
            <person name="Yamamoto S."/>
            <person name="Yamane H."/>
            <person name="Yoshiki S."/>
            <person name="Yoshihara R."/>
            <person name="Yukawa K."/>
            <person name="Zhong H."/>
            <person name="Yano M."/>
            <person name="Yuan Q."/>
            <person name="Ouyang S."/>
            <person name="Liu J."/>
            <person name="Jones K.M."/>
            <person name="Gansberger K."/>
            <person name="Moffat K."/>
            <person name="Hill J."/>
            <person name="Bera J."/>
            <person name="Fadrosh D."/>
            <person name="Jin S."/>
            <person name="Johri S."/>
            <person name="Kim M."/>
            <person name="Overton L."/>
            <person name="Reardon M."/>
            <person name="Tsitrin T."/>
            <person name="Vuong H."/>
            <person name="Weaver B."/>
            <person name="Ciecko A."/>
            <person name="Tallon L."/>
            <person name="Jackson J."/>
            <person name="Pai G."/>
            <person name="Aken S.V."/>
            <person name="Utterback T."/>
            <person name="Reidmuller S."/>
            <person name="Feldblyum T."/>
            <person name="Hsiao J."/>
            <person name="Zismann V."/>
            <person name="Iobst S."/>
            <person name="de Vazeille A.R."/>
            <person name="Buell C.R."/>
            <person name="Ying K."/>
            <person name="Li Y."/>
            <person name="Lu T."/>
            <person name="Huang Y."/>
            <person name="Zhao Q."/>
            <person name="Feng Q."/>
            <person name="Zhang L."/>
            <person name="Zhu J."/>
            <person name="Weng Q."/>
            <person name="Mu J."/>
            <person name="Lu Y."/>
            <person name="Fan D."/>
            <person name="Liu Y."/>
            <person name="Guan J."/>
            <person name="Zhang Y."/>
            <person name="Yu S."/>
            <person name="Liu X."/>
            <person name="Zhang Y."/>
            <person name="Hong G."/>
            <person name="Han B."/>
            <person name="Choisne N."/>
            <person name="Demange N."/>
            <person name="Orjeda G."/>
            <person name="Samain S."/>
            <person name="Cattolico L."/>
            <person name="Pelletier E."/>
            <person name="Couloux A."/>
            <person name="Segurens B."/>
            <person name="Wincker P."/>
            <person name="D'Hont A."/>
            <person name="Scarpelli C."/>
            <person name="Weissenbach J."/>
            <person name="Salanoubat M."/>
            <person name="Quetier F."/>
            <person name="Yu Y."/>
            <person name="Kim H.R."/>
            <person name="Rambo T."/>
            <person name="Currie J."/>
            <person name="Collura K."/>
            <person name="Luo M."/>
            <person name="Yang T."/>
            <person name="Ammiraju J.S.S."/>
            <person name="Engler F."/>
            <person name="Soderlund C."/>
            <person name="Wing R.A."/>
            <person name="Palmer L.E."/>
            <person name="de la Bastide M."/>
            <person name="Spiegel L."/>
            <person name="Nascimento L."/>
            <person name="Zutavern T."/>
            <person name="O'Shaughnessy A."/>
            <person name="Dike S."/>
            <person name="Dedhia N."/>
            <person name="Preston R."/>
            <person name="Balija V."/>
            <person name="McCombie W.R."/>
            <person name="Chow T."/>
            <person name="Chen H."/>
            <person name="Chung M."/>
            <person name="Chen C."/>
            <person name="Shaw J."/>
            <person name="Wu H."/>
            <person name="Hsiao K."/>
            <person name="Chao Y."/>
            <person name="Chu M."/>
            <person name="Cheng C."/>
            <person name="Hour A."/>
            <person name="Lee P."/>
            <person name="Lin S."/>
            <person name="Lin Y."/>
            <person name="Liou J."/>
            <person name="Liu S."/>
            <person name="Hsing Y."/>
            <person name="Raghuvanshi S."/>
            <person name="Mohanty A."/>
            <person name="Bharti A.K."/>
            <person name="Gaur A."/>
            <person name="Gupta V."/>
            <person name="Kumar D."/>
            <person name="Ravi V."/>
            <person name="Vij S."/>
            <person name="Kapur A."/>
            <person name="Khurana P."/>
            <person name="Khurana P."/>
            <person name="Khurana J.P."/>
            <person name="Tyagi A.K."/>
            <person name="Gaikwad K."/>
            <person name="Singh A."/>
            <person name="Dalal V."/>
            <person name="Srivastava S."/>
            <person name="Dixit A."/>
            <person name="Pal A.K."/>
            <person name="Ghazi I.A."/>
            <person name="Yadav M."/>
            <person name="Pandit A."/>
            <person name="Bhargava A."/>
            <person name="Sureshbabu K."/>
            <person name="Batra K."/>
            <person name="Sharma T.R."/>
            <person name="Mohapatra T."/>
            <person name="Singh N.K."/>
            <person name="Messing J."/>
            <person name="Nelson A.B."/>
            <person name="Fuks G."/>
            <person name="Kavchok S."/>
            <person name="Keizer G."/>
            <person name="Linton E."/>
            <person name="Llaca V."/>
            <person name="Song R."/>
            <person name="Tanyolac B."/>
            <person name="Young S."/>
            <person name="Ho-Il K."/>
            <person name="Hahn J.H."/>
            <person name="Sangsakoo G."/>
            <person name="Vanavichit A."/>
            <person name="de Mattos Luiz.A.T."/>
            <person name="Zimmer P.D."/>
            <person name="Malone G."/>
            <person name="Dellagostin O."/>
            <person name="de Oliveira A.C."/>
            <person name="Bevan M."/>
            <person name="Bancroft I."/>
            <person name="Minx P."/>
            <person name="Cordum H."/>
            <person name="Wilson R."/>
            <person name="Cheng Z."/>
            <person name="Jin W."/>
            <person name="Jiang J."/>
            <person name="Leong S.A."/>
            <person name="Iwama H."/>
            <person name="Gojobori T."/>
            <person name="Itoh T."/>
            <person name="Niimura Y."/>
            <person name="Fujii Y."/>
            <person name="Habara T."/>
            <person name="Sakai H."/>
            <person name="Sato Y."/>
            <person name="Wilson G."/>
            <person name="Kumar K."/>
            <person name="McCouch S."/>
            <person name="Juretic N."/>
            <person name="Hoen D."/>
            <person name="Wright S."/>
            <person name="Bruskiewich R."/>
            <person name="Bureau T."/>
            <person name="Miyao A."/>
            <person name="Hirochika H."/>
            <person name="Nishikawa T."/>
            <person name="Kadowaki K."/>
            <person name="Sugiura M."/>
            <person name="Burr B."/>
            <person name="Sasaki T."/>
        </authorList>
    </citation>
    <scope>NUCLEOTIDE SEQUENCE [LARGE SCALE GENOMIC DNA]</scope>
    <source>
        <strain evidence="3">cv. Nipponbare</strain>
    </source>
</reference>
<dbReference type="InParanoid" id="A0A0P0YB53"/>
<protein>
    <submittedName>
        <fullName evidence="2">Os12g0521101 protein</fullName>
    </submittedName>
</protein>
<dbReference type="PaxDb" id="39947-A0A0P0YB53"/>
<feature type="region of interest" description="Disordered" evidence="1">
    <location>
        <begin position="53"/>
        <end position="74"/>
    </location>
</feature>
<proteinExistence type="predicted"/>
<feature type="region of interest" description="Disordered" evidence="1">
    <location>
        <begin position="264"/>
        <end position="285"/>
    </location>
</feature>
<sequence>MVGHRVGEELQLRAVGRHGDLGAIETVVQARVAPAGQIGGKAVAVEATGKLGELREHEPADGSDGETSVVHGHPDGSALEVAAVERLAAGDVDDRVVVDGVDLPLDRLGGEADDLDLRAEPLRRRADGVPVLPQLRQPVKLALLLGKPHVGAAFQYVLHDGRSFDLSRVVLQRVDEVVGVLRIAGHHLAVHRREDLGKDGQDVGLEEHDRREAGAHGRAVDDGEPFLGLQREEPVLDAGDPERLSGVHLAAVRGHRRGVLAAGDEAGDVGQRDQVAGRGDGAPERQARRHVGVEQLGDGLEDLEADARVALGEGVDAHQHGCASDLRRQRVAVAAAGSKDAGVEVSLISLSGARRTPWCGGGRHLRSRW</sequence>
<evidence type="ECO:0000256" key="1">
    <source>
        <dbReference type="SAM" id="MobiDB-lite"/>
    </source>
</evidence>
<reference evidence="2 3" key="3">
    <citation type="journal article" date="2013" name="Rice">
        <title>Improvement of the Oryza sativa Nipponbare reference genome using next generation sequence and optical map data.</title>
        <authorList>
            <person name="Kawahara Y."/>
            <person name="de la Bastide M."/>
            <person name="Hamilton J.P."/>
            <person name="Kanamori H."/>
            <person name="McCombie W.R."/>
            <person name="Ouyang S."/>
            <person name="Schwartz D.C."/>
            <person name="Tanaka T."/>
            <person name="Wu J."/>
            <person name="Zhou S."/>
            <person name="Childs K.L."/>
            <person name="Davidson R.M."/>
            <person name="Lin H."/>
            <person name="Quesada-Ocampo L."/>
            <person name="Vaillancourt B."/>
            <person name="Sakai H."/>
            <person name="Lee S.S."/>
            <person name="Kim J."/>
            <person name="Numa H."/>
            <person name="Itoh T."/>
            <person name="Buell C.R."/>
            <person name="Matsumoto T."/>
        </authorList>
    </citation>
    <scope>NUCLEOTIDE SEQUENCE [LARGE SCALE GENOMIC DNA]</scope>
    <source>
        <strain evidence="3">cv. Nipponbare</strain>
    </source>
</reference>
<dbReference type="EMBL" id="AP014968">
    <property type="protein sequence ID" value="BAT17397.1"/>
    <property type="molecule type" value="Genomic_DNA"/>
</dbReference>
<keyword evidence="3" id="KW-1185">Reference proteome</keyword>
<dbReference type="AlphaFoldDB" id="A0A0P0YB53"/>
<accession>A0A0P0YB53</accession>
<gene>
    <name evidence="2" type="ordered locus">Os12g0521101</name>
    <name evidence="2" type="ORF">OSNPB_120521101</name>
</gene>
<reference evidence="2 3" key="2">
    <citation type="journal article" date="2013" name="Plant Cell Physiol.">
        <title>Rice Annotation Project Database (RAP-DB): an integrative and interactive database for rice genomics.</title>
        <authorList>
            <person name="Sakai H."/>
            <person name="Lee S.S."/>
            <person name="Tanaka T."/>
            <person name="Numa H."/>
            <person name="Kim J."/>
            <person name="Kawahara Y."/>
            <person name="Wakimoto H."/>
            <person name="Yang C.C."/>
            <person name="Iwamoto M."/>
            <person name="Abe T."/>
            <person name="Yamada Y."/>
            <person name="Muto A."/>
            <person name="Inokuchi H."/>
            <person name="Ikemura T."/>
            <person name="Matsumoto T."/>
            <person name="Sasaki T."/>
            <person name="Itoh T."/>
        </authorList>
    </citation>
    <scope>NUCLEOTIDE SEQUENCE [LARGE SCALE GENOMIC DNA]</scope>
    <source>
        <strain evidence="3">cv. Nipponbare</strain>
    </source>
</reference>
<dbReference type="Gramene" id="Os12t0521101-00">
    <property type="protein sequence ID" value="Os12t0521101-00"/>
    <property type="gene ID" value="Os12g0521101"/>
</dbReference>
<dbReference type="eggNOG" id="ENOG502R5XU">
    <property type="taxonomic scope" value="Eukaryota"/>
</dbReference>
<evidence type="ECO:0000313" key="2">
    <source>
        <dbReference type="EMBL" id="BAT17397.1"/>
    </source>
</evidence>